<reference evidence="2 3" key="1">
    <citation type="journal article" date="2018" name="New Phytol.">
        <title>Phylogenomics of Endogonaceae and evolution of mycorrhizas within Mucoromycota.</title>
        <authorList>
            <person name="Chang Y."/>
            <person name="Desiro A."/>
            <person name="Na H."/>
            <person name="Sandor L."/>
            <person name="Lipzen A."/>
            <person name="Clum A."/>
            <person name="Barry K."/>
            <person name="Grigoriev I.V."/>
            <person name="Martin F.M."/>
            <person name="Stajich J.E."/>
            <person name="Smith M.E."/>
            <person name="Bonito G."/>
            <person name="Spatafora J.W."/>
        </authorList>
    </citation>
    <scope>NUCLEOTIDE SEQUENCE [LARGE SCALE GENOMIC DNA]</scope>
    <source>
        <strain evidence="2 3">AD002</strain>
    </source>
</reference>
<feature type="region of interest" description="Disordered" evidence="1">
    <location>
        <begin position="300"/>
        <end position="324"/>
    </location>
</feature>
<proteinExistence type="predicted"/>
<dbReference type="EMBL" id="RBNJ01001239">
    <property type="protein sequence ID" value="RUS33416.1"/>
    <property type="molecule type" value="Genomic_DNA"/>
</dbReference>
<evidence type="ECO:0000313" key="3">
    <source>
        <dbReference type="Proteomes" id="UP000274822"/>
    </source>
</evidence>
<gene>
    <name evidence="2" type="ORF">BC938DRAFT_471830</name>
</gene>
<sequence length="324" mass="37580">MEAHFFCGRQRNVGPEVQAVSTQRETVSELLSDADMCLLTTGHGFPFLVFVEGPGKAATAARGPRRRWRWVSGCADDRIFMTLDSHSHKCLRREMNILDRSQRERDYIVNILGPLFSDLLLEFDIGRFQLYWVEKVIRSVTSRKRRYMHAEYTQLSHDCHKVDMLLELRNYKVELLSLEVGNTDMDYDETKERVDRSELTIQLKDTLDQYRYVLHFKKEDMEKIFTIGILVSGNRWTIYAMKFDASAKFYFMTEMGTLTIPTTLSAMADQLPPFIESMLSLRHTLLQLNQTVQAIARQRLRTPSPPSSPLGDTIPTPEVKKKKD</sequence>
<keyword evidence="3" id="KW-1185">Reference proteome</keyword>
<accession>A0A433QUJ2</accession>
<protein>
    <submittedName>
        <fullName evidence="2">Uncharacterized protein</fullName>
    </submittedName>
</protein>
<dbReference type="AlphaFoldDB" id="A0A433QUJ2"/>
<evidence type="ECO:0000256" key="1">
    <source>
        <dbReference type="SAM" id="MobiDB-lite"/>
    </source>
</evidence>
<dbReference type="Proteomes" id="UP000274822">
    <property type="component" value="Unassembled WGS sequence"/>
</dbReference>
<organism evidence="2 3">
    <name type="scientific">Jimgerdemannia flammicorona</name>
    <dbReference type="NCBI Taxonomy" id="994334"/>
    <lineage>
        <taxon>Eukaryota</taxon>
        <taxon>Fungi</taxon>
        <taxon>Fungi incertae sedis</taxon>
        <taxon>Mucoromycota</taxon>
        <taxon>Mucoromycotina</taxon>
        <taxon>Endogonomycetes</taxon>
        <taxon>Endogonales</taxon>
        <taxon>Endogonaceae</taxon>
        <taxon>Jimgerdemannia</taxon>
    </lineage>
</organism>
<comment type="caution">
    <text evidence="2">The sequence shown here is derived from an EMBL/GenBank/DDBJ whole genome shotgun (WGS) entry which is preliminary data.</text>
</comment>
<evidence type="ECO:0000313" key="2">
    <source>
        <dbReference type="EMBL" id="RUS33416.1"/>
    </source>
</evidence>
<name>A0A433QUJ2_9FUNG</name>